<comment type="caution">
    <text evidence="1">The sequence shown here is derived from an EMBL/GenBank/DDBJ whole genome shotgun (WGS) entry which is preliminary data.</text>
</comment>
<evidence type="ECO:0000313" key="2">
    <source>
        <dbReference type="Proteomes" id="UP000029578"/>
    </source>
</evidence>
<dbReference type="RefSeq" id="WP_036863580.1">
    <property type="nucleotide sequence ID" value="NZ_JRNS01000247.1"/>
</dbReference>
<proteinExistence type="predicted"/>
<dbReference type="InterPro" id="IPR025632">
    <property type="entry name" value="DUF4290"/>
</dbReference>
<reference evidence="1 2" key="1">
    <citation type="submission" date="2014-07" db="EMBL/GenBank/DDBJ databases">
        <authorList>
            <person name="McCorrison J."/>
            <person name="Sanka R."/>
            <person name="Torralba M."/>
            <person name="Gillis M."/>
            <person name="Haft D.H."/>
            <person name="Methe B."/>
            <person name="Sutton G."/>
            <person name="Nelson K.E."/>
        </authorList>
    </citation>
    <scope>NUCLEOTIDE SEQUENCE [LARGE SCALE GENOMIC DNA]</scope>
    <source>
        <strain evidence="1 2">DNF00666</strain>
    </source>
</reference>
<accession>A0A096D020</accession>
<name>A0A096D020_9BACT</name>
<dbReference type="Proteomes" id="UP000029578">
    <property type="component" value="Unassembled WGS sequence"/>
</dbReference>
<organism evidence="1 2">
    <name type="scientific">Prevotella melaninogenica DNF00666</name>
    <dbReference type="NCBI Taxonomy" id="1401073"/>
    <lineage>
        <taxon>Bacteria</taxon>
        <taxon>Pseudomonadati</taxon>
        <taxon>Bacteroidota</taxon>
        <taxon>Bacteroidia</taxon>
        <taxon>Bacteroidales</taxon>
        <taxon>Prevotellaceae</taxon>
        <taxon>Prevotella</taxon>
    </lineage>
</organism>
<dbReference type="Pfam" id="PF14123">
    <property type="entry name" value="DUF4290"/>
    <property type="match status" value="1"/>
</dbReference>
<dbReference type="AlphaFoldDB" id="A0A096D020"/>
<protein>
    <recommendedName>
        <fullName evidence="3">Methionyl-tRNA formyltransferase</fullName>
    </recommendedName>
</protein>
<dbReference type="EMBL" id="JRNS01000247">
    <property type="protein sequence ID" value="KGF50849.1"/>
    <property type="molecule type" value="Genomic_DNA"/>
</dbReference>
<evidence type="ECO:0000313" key="1">
    <source>
        <dbReference type="EMBL" id="KGF50849.1"/>
    </source>
</evidence>
<gene>
    <name evidence="1" type="ORF">HMPREF0661_04420</name>
</gene>
<sequence length="199" mass="23254">MNIEGLDYNTQRERLILPQYGREIQNMVDYAIGLPTKEERQRCAETIISIMDRMNAQNRSNFDHMEKLWDHLALMANFELDIDYPCDVSEALKIATKPEPMTYPMSKIPVRHYGQLLFEAFEELKAMEPGSRRDAFVRSVANQMKRSLMQWGHGACDDEKIASDLARFTDGKIQLDLDTFKFEKINAREFAQPRNKKKK</sequence>
<evidence type="ECO:0008006" key="3">
    <source>
        <dbReference type="Google" id="ProtNLM"/>
    </source>
</evidence>